<keyword evidence="12 18" id="KW-0472">Membrane</keyword>
<keyword evidence="10 18" id="KW-1133">Transmembrane helix</keyword>
<evidence type="ECO:0000256" key="11">
    <source>
        <dbReference type="ARBA" id="ARBA00023098"/>
    </source>
</evidence>
<dbReference type="AlphaFoldDB" id="A0A1M4PSR2"/>
<keyword evidence="14" id="KW-1208">Phospholipid metabolism</keyword>
<evidence type="ECO:0000256" key="17">
    <source>
        <dbReference type="RuleBase" id="RU003750"/>
    </source>
</evidence>
<dbReference type="EC" id="2.7.8.5" evidence="5 16"/>
<dbReference type="OrthoDB" id="9796672at2"/>
<feature type="transmembrane region" description="Helical" evidence="18">
    <location>
        <begin position="149"/>
        <end position="167"/>
    </location>
</feature>
<comment type="catalytic activity">
    <reaction evidence="15">
        <text>a CDP-1,2-diacyl-sn-glycerol + sn-glycerol 3-phosphate = a 1,2-diacyl-sn-glycero-3-phospho-(1'-sn-glycero-3'-phosphate) + CMP + H(+)</text>
        <dbReference type="Rhea" id="RHEA:12593"/>
        <dbReference type="ChEBI" id="CHEBI:15378"/>
        <dbReference type="ChEBI" id="CHEBI:57597"/>
        <dbReference type="ChEBI" id="CHEBI:58332"/>
        <dbReference type="ChEBI" id="CHEBI:60110"/>
        <dbReference type="ChEBI" id="CHEBI:60377"/>
        <dbReference type="EC" id="2.7.8.5"/>
    </reaction>
</comment>
<evidence type="ECO:0000256" key="16">
    <source>
        <dbReference type="NCBIfam" id="TIGR00560"/>
    </source>
</evidence>
<dbReference type="EMBL" id="LT669839">
    <property type="protein sequence ID" value="SHD78580.1"/>
    <property type="molecule type" value="Genomic_DNA"/>
</dbReference>
<evidence type="ECO:0000256" key="9">
    <source>
        <dbReference type="ARBA" id="ARBA00022692"/>
    </source>
</evidence>
<keyword evidence="20" id="KW-1185">Reference proteome</keyword>
<dbReference type="PROSITE" id="PS00379">
    <property type="entry name" value="CDP_ALCOHOL_P_TRANSF"/>
    <property type="match status" value="1"/>
</dbReference>
<feature type="transmembrane region" description="Helical" evidence="18">
    <location>
        <begin position="7"/>
        <end position="25"/>
    </location>
</feature>
<dbReference type="Pfam" id="PF01066">
    <property type="entry name" value="CDP-OH_P_transf"/>
    <property type="match status" value="1"/>
</dbReference>
<evidence type="ECO:0000256" key="5">
    <source>
        <dbReference type="ARBA" id="ARBA00013170"/>
    </source>
</evidence>
<evidence type="ECO:0000256" key="10">
    <source>
        <dbReference type="ARBA" id="ARBA00022989"/>
    </source>
</evidence>
<dbReference type="NCBIfam" id="TIGR00560">
    <property type="entry name" value="pgsA"/>
    <property type="match status" value="1"/>
</dbReference>
<evidence type="ECO:0000256" key="3">
    <source>
        <dbReference type="ARBA" id="ARBA00005042"/>
    </source>
</evidence>
<keyword evidence="9 18" id="KW-0812">Transmembrane</keyword>
<feature type="transmembrane region" description="Helical" evidence="18">
    <location>
        <begin position="31"/>
        <end position="50"/>
    </location>
</feature>
<evidence type="ECO:0000256" key="4">
    <source>
        <dbReference type="ARBA" id="ARBA00010441"/>
    </source>
</evidence>
<evidence type="ECO:0000256" key="1">
    <source>
        <dbReference type="ARBA" id="ARBA00003973"/>
    </source>
</evidence>
<dbReference type="InterPro" id="IPR000462">
    <property type="entry name" value="CDP-OH_P_trans"/>
</dbReference>
<evidence type="ECO:0000256" key="2">
    <source>
        <dbReference type="ARBA" id="ARBA00004141"/>
    </source>
</evidence>
<protein>
    <recommendedName>
        <fullName evidence="6 16">CDP-diacylglycerol--glycerol-3-phosphate 3-phosphatidyltransferase</fullName>
        <ecNumber evidence="5 16">2.7.8.5</ecNumber>
    </recommendedName>
</protein>
<evidence type="ECO:0000256" key="12">
    <source>
        <dbReference type="ARBA" id="ARBA00023136"/>
    </source>
</evidence>
<evidence type="ECO:0000256" key="14">
    <source>
        <dbReference type="ARBA" id="ARBA00023264"/>
    </source>
</evidence>
<feature type="transmembrane region" description="Helical" evidence="18">
    <location>
        <begin position="86"/>
        <end position="110"/>
    </location>
</feature>
<dbReference type="UniPathway" id="UPA00084">
    <property type="reaction ID" value="UER00503"/>
</dbReference>
<name>A0A1M4PSR2_9FIRM</name>
<comment type="similarity">
    <text evidence="4 17">Belongs to the CDP-alcohol phosphatidyltransferase class-I family.</text>
</comment>
<dbReference type="GO" id="GO:0016020">
    <property type="term" value="C:membrane"/>
    <property type="evidence" value="ECO:0007669"/>
    <property type="project" value="UniProtKB-SubCell"/>
</dbReference>
<dbReference type="InterPro" id="IPR050324">
    <property type="entry name" value="CDP-alcohol_PTase-I"/>
</dbReference>
<dbReference type="Gene3D" id="1.20.120.1760">
    <property type="match status" value="1"/>
</dbReference>
<sequence>MNIPNMLTILRIILVPIYLCFFYSAKENHLLYAGIVFIMAGISDVLDGYIARKYNLTTKIGAVLDPLADKLMTFAVLISFTTAQLIPAWVLLVIGVKEALMIIGGFILYLLKEKKVLPSNKYGKIATVSFYTAFLSIVFKFPSPNVTKLLILTTVILNILAFINYLVI</sequence>
<keyword evidence="11" id="KW-0443">Lipid metabolism</keyword>
<dbReference type="InterPro" id="IPR043130">
    <property type="entry name" value="CDP-OH_PTrfase_TM_dom"/>
</dbReference>
<evidence type="ECO:0000256" key="8">
    <source>
        <dbReference type="ARBA" id="ARBA00022679"/>
    </source>
</evidence>
<dbReference type="InterPro" id="IPR004570">
    <property type="entry name" value="Phosphatidylglycerol_P_synth"/>
</dbReference>
<dbReference type="InterPro" id="IPR048254">
    <property type="entry name" value="CDP_ALCOHOL_P_TRANSF_CS"/>
</dbReference>
<reference evidence="19 20" key="1">
    <citation type="submission" date="2016-11" db="EMBL/GenBank/DDBJ databases">
        <authorList>
            <person name="Manzoor S."/>
        </authorList>
    </citation>
    <scope>NUCLEOTIDE SEQUENCE [LARGE SCALE GENOMIC DNA]</scope>
    <source>
        <strain evidence="19">Clostridium ultunense strain Esp</strain>
    </source>
</reference>
<keyword evidence="13" id="KW-0594">Phospholipid biosynthesis</keyword>
<accession>A0A1M4PSR2</accession>
<evidence type="ECO:0000256" key="15">
    <source>
        <dbReference type="ARBA" id="ARBA00048586"/>
    </source>
</evidence>
<dbReference type="PIRSF" id="PIRSF000847">
    <property type="entry name" value="Phos_ph_gly_syn"/>
    <property type="match status" value="1"/>
</dbReference>
<evidence type="ECO:0000256" key="6">
    <source>
        <dbReference type="ARBA" id="ARBA00014944"/>
    </source>
</evidence>
<dbReference type="PANTHER" id="PTHR14269:SF62">
    <property type="entry name" value="CDP-DIACYLGLYCEROL--GLYCEROL-3-PHOSPHATE 3-PHOSPHATIDYLTRANSFERASE 1, CHLOROPLASTIC"/>
    <property type="match status" value="1"/>
</dbReference>
<evidence type="ECO:0000256" key="18">
    <source>
        <dbReference type="SAM" id="Phobius"/>
    </source>
</evidence>
<evidence type="ECO:0000256" key="13">
    <source>
        <dbReference type="ARBA" id="ARBA00023209"/>
    </source>
</evidence>
<dbReference type="Proteomes" id="UP000245423">
    <property type="component" value="Chromosome 1"/>
</dbReference>
<comment type="pathway">
    <text evidence="3">Phospholipid metabolism; phosphatidylglycerol biosynthesis; phosphatidylglycerol from CDP-diacylglycerol: step 1/2.</text>
</comment>
<dbReference type="PANTHER" id="PTHR14269">
    <property type="entry name" value="CDP-DIACYLGLYCEROL--GLYCEROL-3-PHOSPHATE 3-PHOSPHATIDYLTRANSFERASE-RELATED"/>
    <property type="match status" value="1"/>
</dbReference>
<keyword evidence="8 17" id="KW-0808">Transferase</keyword>
<dbReference type="RefSeq" id="WP_109840737.1">
    <property type="nucleotide sequence ID" value="NZ_LT669839.1"/>
</dbReference>
<dbReference type="GO" id="GO:0006655">
    <property type="term" value="P:phosphatidylglycerol biosynthetic process"/>
    <property type="evidence" value="ECO:0007669"/>
    <property type="project" value="UniProtKB-UniPathway"/>
</dbReference>
<comment type="function">
    <text evidence="1">This protein catalyzes the committed step to the synthesis of the acidic phospholipids.</text>
</comment>
<evidence type="ECO:0000313" key="19">
    <source>
        <dbReference type="EMBL" id="SHD78580.1"/>
    </source>
</evidence>
<comment type="subcellular location">
    <subcellularLocation>
        <location evidence="2">Membrane</location>
        <topology evidence="2">Multi-pass membrane protein</topology>
    </subcellularLocation>
</comment>
<keyword evidence="7" id="KW-0444">Lipid biosynthesis</keyword>
<feature type="transmembrane region" description="Helical" evidence="18">
    <location>
        <begin position="122"/>
        <end position="143"/>
    </location>
</feature>
<evidence type="ECO:0000313" key="20">
    <source>
        <dbReference type="Proteomes" id="UP000245423"/>
    </source>
</evidence>
<gene>
    <name evidence="19" type="ORF">CUESP1_3255</name>
</gene>
<evidence type="ECO:0000256" key="7">
    <source>
        <dbReference type="ARBA" id="ARBA00022516"/>
    </source>
</evidence>
<proteinExistence type="inferred from homology"/>
<organism evidence="19 20">
    <name type="scientific">[Clostridium] ultunense Esp</name>
    <dbReference type="NCBI Taxonomy" id="1288971"/>
    <lineage>
        <taxon>Bacteria</taxon>
        <taxon>Bacillati</taxon>
        <taxon>Bacillota</taxon>
        <taxon>Tissierellia</taxon>
        <taxon>Tissierellales</taxon>
        <taxon>Tepidimicrobiaceae</taxon>
        <taxon>Schnuerera</taxon>
    </lineage>
</organism>
<dbReference type="GO" id="GO:0008444">
    <property type="term" value="F:CDP-diacylglycerol-glycerol-3-phosphate 3-phosphatidyltransferase activity"/>
    <property type="evidence" value="ECO:0007669"/>
    <property type="project" value="UniProtKB-UniRule"/>
</dbReference>